<reference evidence="3" key="1">
    <citation type="submission" date="2016-11" db="EMBL/GenBank/DDBJ databases">
        <authorList>
            <person name="Varghese N."/>
            <person name="Submissions S."/>
        </authorList>
    </citation>
    <scope>NUCLEOTIDE SEQUENCE [LARGE SCALE GENOMIC DNA]</scope>
    <source>
        <strain evidence="3">DSM 100564</strain>
    </source>
</reference>
<dbReference type="RefSeq" id="WP_220387650.1">
    <property type="nucleotide sequence ID" value="NZ_FQZQ01000043.1"/>
</dbReference>
<dbReference type="AlphaFoldDB" id="A0A1M6TQC0"/>
<dbReference type="InterPro" id="IPR013658">
    <property type="entry name" value="SGL"/>
</dbReference>
<dbReference type="Pfam" id="PF08450">
    <property type="entry name" value="SGL"/>
    <property type="match status" value="1"/>
</dbReference>
<dbReference type="InterPro" id="IPR011042">
    <property type="entry name" value="6-blade_b-propeller_TolB-like"/>
</dbReference>
<dbReference type="InterPro" id="IPR051262">
    <property type="entry name" value="SMP-30/CGR1_Lactonase"/>
</dbReference>
<dbReference type="EMBL" id="FQZQ01000043">
    <property type="protein sequence ID" value="SHK59175.1"/>
    <property type="molecule type" value="Genomic_DNA"/>
</dbReference>
<feature type="domain" description="SMP-30/Gluconolactonase/LRE-like region" evidence="1">
    <location>
        <begin position="14"/>
        <end position="290"/>
    </location>
</feature>
<accession>A0A1M6TQC0</accession>
<name>A0A1M6TQC0_9RHOB</name>
<dbReference type="Gene3D" id="2.120.10.30">
    <property type="entry name" value="TolB, C-terminal domain"/>
    <property type="match status" value="1"/>
</dbReference>
<dbReference type="PANTHER" id="PTHR47572:SF5">
    <property type="entry name" value="BLR2277 PROTEIN"/>
    <property type="match status" value="1"/>
</dbReference>
<organism evidence="2 3">
    <name type="scientific">Shimia gijangensis</name>
    <dbReference type="NCBI Taxonomy" id="1470563"/>
    <lineage>
        <taxon>Bacteria</taxon>
        <taxon>Pseudomonadati</taxon>
        <taxon>Pseudomonadota</taxon>
        <taxon>Alphaproteobacteria</taxon>
        <taxon>Rhodobacterales</taxon>
        <taxon>Roseobacteraceae</taxon>
    </lineage>
</organism>
<evidence type="ECO:0000259" key="1">
    <source>
        <dbReference type="Pfam" id="PF08450"/>
    </source>
</evidence>
<evidence type="ECO:0000313" key="2">
    <source>
        <dbReference type="EMBL" id="SHK59175.1"/>
    </source>
</evidence>
<dbReference type="STRING" id="1470563.SAMN05444000_1438"/>
<protein>
    <submittedName>
        <fullName evidence="2">Gluconolactonase</fullName>
    </submittedName>
</protein>
<evidence type="ECO:0000313" key="3">
    <source>
        <dbReference type="Proteomes" id="UP000183982"/>
    </source>
</evidence>
<dbReference type="SUPFAM" id="SSF63829">
    <property type="entry name" value="Calcium-dependent phosphotriesterase"/>
    <property type="match status" value="1"/>
</dbReference>
<gene>
    <name evidence="2" type="ORF">SAMN05444000_1438</name>
</gene>
<keyword evidence="3" id="KW-1185">Reference proteome</keyword>
<dbReference type="PANTHER" id="PTHR47572">
    <property type="entry name" value="LIPOPROTEIN-RELATED"/>
    <property type="match status" value="1"/>
</dbReference>
<sequence length="311" mass="32671">MNIELKPVAGGLGFPEGPVAMDDGSVIFVEIEGKKLSRLKDGTVSLVADIPGGPNGTAIGSDGAAYICNNGGVYDFIEIQKGVRIPAPTGPSKNYTSGSIERVDLKTGAVTTVYKSTPEMPLLTPDDIVFDKNRGGFWFTDTGLQYPDHIQKGGLFFGTIDGAPLKRVCTITTPNGVGLSPDGDTLYVSDTIFGRLWALKITGPGEVEATPMPDMPGKIVQTLPGFHWVDSLKVLANNNVCVGTISMTGGGITTFDTSDGTTSEVKVPDPFATNLCFGGPDMQDVWITASSTGVLYHGRCAEKGLPLAYSA</sequence>
<proteinExistence type="predicted"/>
<dbReference type="Proteomes" id="UP000183982">
    <property type="component" value="Unassembled WGS sequence"/>
</dbReference>